<dbReference type="EMBL" id="KQ964338">
    <property type="protein sequence ID" value="KXJ84749.1"/>
    <property type="molecule type" value="Genomic_DNA"/>
</dbReference>
<evidence type="ECO:0000256" key="1">
    <source>
        <dbReference type="SAM" id="MobiDB-lite"/>
    </source>
</evidence>
<keyword evidence="2" id="KW-1133">Transmembrane helix</keyword>
<accession>A0A136IJD6</accession>
<feature type="region of interest" description="Disordered" evidence="1">
    <location>
        <begin position="50"/>
        <end position="93"/>
    </location>
</feature>
<proteinExistence type="predicted"/>
<dbReference type="OrthoDB" id="10545861at2759"/>
<feature type="transmembrane region" description="Helical" evidence="2">
    <location>
        <begin position="15"/>
        <end position="32"/>
    </location>
</feature>
<feature type="transmembrane region" description="Helical" evidence="2">
    <location>
        <begin position="132"/>
        <end position="153"/>
    </location>
</feature>
<evidence type="ECO:0000313" key="3">
    <source>
        <dbReference type="EMBL" id="KXJ84749.1"/>
    </source>
</evidence>
<organism evidence="3 4">
    <name type="scientific">Microdochium bolleyi</name>
    <dbReference type="NCBI Taxonomy" id="196109"/>
    <lineage>
        <taxon>Eukaryota</taxon>
        <taxon>Fungi</taxon>
        <taxon>Dikarya</taxon>
        <taxon>Ascomycota</taxon>
        <taxon>Pezizomycotina</taxon>
        <taxon>Sordariomycetes</taxon>
        <taxon>Xylariomycetidae</taxon>
        <taxon>Xylariales</taxon>
        <taxon>Microdochiaceae</taxon>
        <taxon>Microdochium</taxon>
    </lineage>
</organism>
<dbReference type="AlphaFoldDB" id="A0A136IJD6"/>
<keyword evidence="4" id="KW-1185">Reference proteome</keyword>
<dbReference type="Proteomes" id="UP000070501">
    <property type="component" value="Unassembled WGS sequence"/>
</dbReference>
<feature type="compositionally biased region" description="Polar residues" evidence="1">
    <location>
        <begin position="55"/>
        <end position="66"/>
    </location>
</feature>
<keyword evidence="2" id="KW-0812">Transmembrane</keyword>
<evidence type="ECO:0000313" key="4">
    <source>
        <dbReference type="Proteomes" id="UP000070501"/>
    </source>
</evidence>
<name>A0A136IJD6_9PEZI</name>
<keyword evidence="2" id="KW-0472">Membrane</keyword>
<evidence type="ECO:0000256" key="2">
    <source>
        <dbReference type="SAM" id="Phobius"/>
    </source>
</evidence>
<sequence length="162" mass="17944">MHVSKPKALVNPSNLTLWGYIYFFNMVLIMVLERTRPLDATMGVVIDEDGRETRSSNNAQDTTSVITPPISEGVQSDPAASSMEPSKPQSSRHEQVHQFVVKLLPLRQYNNGFKACIEFGVKGGCITTAFKLMIGGGILLSCSWFLPVFWVSLSGEFWVGMN</sequence>
<protein>
    <submittedName>
        <fullName evidence="3">Uncharacterized protein</fullName>
    </submittedName>
</protein>
<gene>
    <name evidence="3" type="ORF">Micbo1qcDRAFT_181385</name>
</gene>
<reference evidence="4" key="1">
    <citation type="submission" date="2016-02" db="EMBL/GenBank/DDBJ databases">
        <title>Draft genome sequence of Microdochium bolleyi, a fungal endophyte of beachgrass.</title>
        <authorList>
            <consortium name="DOE Joint Genome Institute"/>
            <person name="David A.S."/>
            <person name="May G."/>
            <person name="Haridas S."/>
            <person name="Lim J."/>
            <person name="Wang M."/>
            <person name="Labutti K."/>
            <person name="Lipzen A."/>
            <person name="Barry K."/>
            <person name="Grigoriev I.V."/>
        </authorList>
    </citation>
    <scope>NUCLEOTIDE SEQUENCE [LARGE SCALE GENOMIC DNA]</scope>
    <source>
        <strain evidence="4">J235TASD1</strain>
    </source>
</reference>
<dbReference type="InParanoid" id="A0A136IJD6"/>